<evidence type="ECO:0000313" key="2">
    <source>
        <dbReference type="Proteomes" id="UP001138681"/>
    </source>
</evidence>
<name>A0A9X1F484_9SPHN</name>
<evidence type="ECO:0000313" key="1">
    <source>
        <dbReference type="EMBL" id="MBV7259671.1"/>
    </source>
</evidence>
<dbReference type="RefSeq" id="WP_218404871.1">
    <property type="nucleotide sequence ID" value="NZ_JAGSPC010000001.1"/>
</dbReference>
<proteinExistence type="predicted"/>
<comment type="caution">
    <text evidence="1">The sequence shown here is derived from an EMBL/GenBank/DDBJ whole genome shotgun (WGS) entry which is preliminary data.</text>
</comment>
<accession>A0A9X1F484</accession>
<sequence>MSRPIALIALLGMAACDSVTDTAGPKQIFGCYFSEVGEPLHVGRNTIQTENRGLFEEYRFERSNTVEHFGTILLEGHKAATFDRESGAFLGWISVYPQSMALAEGPPTTSINISKCDERFCFSMPTIAGEENAFYQKNECDGAFLVN</sequence>
<dbReference type="Proteomes" id="UP001138681">
    <property type="component" value="Unassembled WGS sequence"/>
</dbReference>
<dbReference type="PROSITE" id="PS51257">
    <property type="entry name" value="PROKAR_LIPOPROTEIN"/>
    <property type="match status" value="1"/>
</dbReference>
<keyword evidence="2" id="KW-1185">Reference proteome</keyword>
<evidence type="ECO:0008006" key="3">
    <source>
        <dbReference type="Google" id="ProtNLM"/>
    </source>
</evidence>
<gene>
    <name evidence="1" type="ORF">KCG46_08815</name>
</gene>
<dbReference type="AlphaFoldDB" id="A0A9X1F484"/>
<dbReference type="EMBL" id="JAGSPC010000001">
    <property type="protein sequence ID" value="MBV7259671.1"/>
    <property type="molecule type" value="Genomic_DNA"/>
</dbReference>
<protein>
    <recommendedName>
        <fullName evidence="3">Lipoprotein</fullName>
    </recommendedName>
</protein>
<organism evidence="1 2">
    <name type="scientific">Erythrobacter crassostreae</name>
    <dbReference type="NCBI Taxonomy" id="2828328"/>
    <lineage>
        <taxon>Bacteria</taxon>
        <taxon>Pseudomonadati</taxon>
        <taxon>Pseudomonadota</taxon>
        <taxon>Alphaproteobacteria</taxon>
        <taxon>Sphingomonadales</taxon>
        <taxon>Erythrobacteraceae</taxon>
        <taxon>Erythrobacter/Porphyrobacter group</taxon>
        <taxon>Erythrobacter</taxon>
    </lineage>
</organism>
<reference evidence="1" key="1">
    <citation type="submission" date="2021-04" db="EMBL/GenBank/DDBJ databases">
        <authorList>
            <person name="Pira H."/>
            <person name="Risdian C."/>
            <person name="Wink J."/>
        </authorList>
    </citation>
    <scope>NUCLEOTIDE SEQUENCE</scope>
    <source>
        <strain evidence="1">WH158</strain>
    </source>
</reference>